<dbReference type="InterPro" id="IPR029058">
    <property type="entry name" value="AB_hydrolase_fold"/>
</dbReference>
<name>A0A381VC74_9ZZZZ</name>
<dbReference type="Pfam" id="PF00561">
    <property type="entry name" value="Abhydrolase_1"/>
    <property type="match status" value="1"/>
</dbReference>
<dbReference type="PRINTS" id="PR00111">
    <property type="entry name" value="ABHYDROLASE"/>
</dbReference>
<gene>
    <name evidence="2" type="ORF">METZ01_LOCUS89827</name>
</gene>
<dbReference type="AlphaFoldDB" id="A0A381VC74"/>
<reference evidence="2" key="1">
    <citation type="submission" date="2018-05" db="EMBL/GenBank/DDBJ databases">
        <authorList>
            <person name="Lanie J.A."/>
            <person name="Ng W.-L."/>
            <person name="Kazmierczak K.M."/>
            <person name="Andrzejewski T.M."/>
            <person name="Davidsen T.M."/>
            <person name="Wayne K.J."/>
            <person name="Tettelin H."/>
            <person name="Glass J.I."/>
            <person name="Rusch D."/>
            <person name="Podicherti R."/>
            <person name="Tsui H.-C.T."/>
            <person name="Winkler M.E."/>
        </authorList>
    </citation>
    <scope>NUCLEOTIDE SEQUENCE</scope>
</reference>
<evidence type="ECO:0000313" key="2">
    <source>
        <dbReference type="EMBL" id="SVA36973.1"/>
    </source>
</evidence>
<evidence type="ECO:0000259" key="1">
    <source>
        <dbReference type="Pfam" id="PF00561"/>
    </source>
</evidence>
<dbReference type="SUPFAM" id="SSF53474">
    <property type="entry name" value="alpha/beta-Hydrolases"/>
    <property type="match status" value="1"/>
</dbReference>
<proteinExistence type="predicted"/>
<accession>A0A381VC74</accession>
<dbReference type="Gene3D" id="3.40.50.1820">
    <property type="entry name" value="alpha/beta hydrolase"/>
    <property type="match status" value="1"/>
</dbReference>
<dbReference type="PANTHER" id="PTHR43194:SF2">
    <property type="entry name" value="PEROXISOMAL MEMBRANE PROTEIN LPX1"/>
    <property type="match status" value="1"/>
</dbReference>
<dbReference type="InterPro" id="IPR000073">
    <property type="entry name" value="AB_hydrolase_1"/>
</dbReference>
<feature type="domain" description="AB hydrolase-1" evidence="1">
    <location>
        <begin position="39"/>
        <end position="148"/>
    </location>
</feature>
<organism evidence="2">
    <name type="scientific">marine metagenome</name>
    <dbReference type="NCBI Taxonomy" id="408172"/>
    <lineage>
        <taxon>unclassified sequences</taxon>
        <taxon>metagenomes</taxon>
        <taxon>ecological metagenomes</taxon>
    </lineage>
</organism>
<dbReference type="EMBL" id="UINC01008204">
    <property type="protein sequence ID" value="SVA36973.1"/>
    <property type="molecule type" value="Genomic_DNA"/>
</dbReference>
<protein>
    <recommendedName>
        <fullName evidence="1">AB hydrolase-1 domain-containing protein</fullName>
    </recommendedName>
</protein>
<dbReference type="InterPro" id="IPR050228">
    <property type="entry name" value="Carboxylesterase_BioH"/>
</dbReference>
<feature type="non-terminal residue" evidence="2">
    <location>
        <position position="158"/>
    </location>
</feature>
<sequence length="158" mass="18022">MTSPQWFDLVITTEAESRYVKVNDVQIHYLIWGDSKKPCLFFVHGYGANAHWWDFIAPYFLEEFCVVAIDLSGMGDSDHRETYTQESYCEEMKAVCIDLQIPSAYFIAHSLGGAIATKAVSIYPTLFKALILVDSVVVVPPDKVRNFAPRRSMIRQDF</sequence>
<dbReference type="PANTHER" id="PTHR43194">
    <property type="entry name" value="HYDROLASE ALPHA/BETA FOLD FAMILY"/>
    <property type="match status" value="1"/>
</dbReference>